<sequence>MNHPTLKYTRSESIAVLRAEAAREKIYKNEKHGFDNEKYLQAQKAKIEERLRQSDNKLYIEFGGKLLFDFHASRILPGYDPNVKIQLLQQLSSDLDIILCVNAIDIENNKLRADFGITYHEDVLKIIDDLANRNLKITAVVITRYENQPAASSFKKRLENSKIKVYTHPTIPGYPNDIDKIVSDEGYGACEYIETTKKIVVITAPGPGSGKLATCLSQLYHEYKRGIKAIYSKFETFPVWDLPLKHPINVAYEAATLDLNDSNMIDTFHQKAYGISAVNYNRDIEAFPLLQRIMERITKSECPYKSPTDMGCNCISQGIIDDAICQEASKQETIRRYLRAKVDFAMGIISQDVIDHSIDLMNELNVNMEYRKVVPEAKKAIENARGDLSRGNYGILCGAAIQLPNGEIVTGTNSPNFHSATCVIIKACKKLAEIPEFIDLLSPIIIKSIGEMKGMVYQTDEPSLDVREMLIAFAAQSPMNPTISKVFEFFPQFYGCEMHLTHIPSPGDQNGLRKLGIRFTYDPIPSSRNLLNTQ</sequence>
<dbReference type="Gene3D" id="3.40.140.40">
    <property type="entry name" value="Domain of unknown function (DUF1846), C-terminal subdomain"/>
    <property type="match status" value="1"/>
</dbReference>
<dbReference type="NCBIfam" id="NF010184">
    <property type="entry name" value="PRK13663.1"/>
    <property type="match status" value="1"/>
</dbReference>
<name>A0ABR2JT24_9EUKA</name>
<dbReference type="EMBL" id="JAPFFF010000009">
    <property type="protein sequence ID" value="KAK8882041.1"/>
    <property type="molecule type" value="Genomic_DNA"/>
</dbReference>
<dbReference type="Pfam" id="PF08903">
    <property type="entry name" value="DUF1846"/>
    <property type="match status" value="1"/>
</dbReference>
<accession>A0ABR2JT24</accession>
<dbReference type="Proteomes" id="UP001470230">
    <property type="component" value="Unassembled WGS sequence"/>
</dbReference>
<evidence type="ECO:0000259" key="1">
    <source>
        <dbReference type="Pfam" id="PF08903"/>
    </source>
</evidence>
<proteinExistence type="predicted"/>
<dbReference type="InterPro" id="IPR048441">
    <property type="entry name" value="DUF1846_C"/>
</dbReference>
<organism evidence="3 4">
    <name type="scientific">Tritrichomonas musculus</name>
    <dbReference type="NCBI Taxonomy" id="1915356"/>
    <lineage>
        <taxon>Eukaryota</taxon>
        <taxon>Metamonada</taxon>
        <taxon>Parabasalia</taxon>
        <taxon>Tritrichomonadida</taxon>
        <taxon>Tritrichomonadidae</taxon>
        <taxon>Tritrichomonas</taxon>
    </lineage>
</organism>
<evidence type="ECO:0000313" key="3">
    <source>
        <dbReference type="EMBL" id="KAK8882041.1"/>
    </source>
</evidence>
<comment type="caution">
    <text evidence="3">The sequence shown here is derived from an EMBL/GenBank/DDBJ whole genome shotgun (WGS) entry which is preliminary data.</text>
</comment>
<keyword evidence="4" id="KW-1185">Reference proteome</keyword>
<dbReference type="Pfam" id="PF20921">
    <property type="entry name" value="DUF1846_C"/>
    <property type="match status" value="1"/>
</dbReference>
<evidence type="ECO:0008006" key="5">
    <source>
        <dbReference type="Google" id="ProtNLM"/>
    </source>
</evidence>
<evidence type="ECO:0000313" key="4">
    <source>
        <dbReference type="Proteomes" id="UP001470230"/>
    </source>
</evidence>
<evidence type="ECO:0000259" key="2">
    <source>
        <dbReference type="Pfam" id="PF20921"/>
    </source>
</evidence>
<dbReference type="InterPro" id="IPR048496">
    <property type="entry name" value="DUF1846_N"/>
</dbReference>
<feature type="domain" description="DUF1846" evidence="2">
    <location>
        <begin position="370"/>
        <end position="529"/>
    </location>
</feature>
<dbReference type="Gene3D" id="1.20.1570.10">
    <property type="entry name" value="dip2346 domain like"/>
    <property type="match status" value="1"/>
</dbReference>
<feature type="domain" description="DUF1846" evidence="1">
    <location>
        <begin position="33"/>
        <end position="364"/>
    </location>
</feature>
<protein>
    <recommendedName>
        <fullName evidence="5">DUF1846 domain-containing protein</fullName>
    </recommendedName>
</protein>
<gene>
    <name evidence="3" type="ORF">M9Y10_044681</name>
</gene>
<reference evidence="3 4" key="1">
    <citation type="submission" date="2024-04" db="EMBL/GenBank/DDBJ databases">
        <title>Tritrichomonas musculus Genome.</title>
        <authorList>
            <person name="Alves-Ferreira E."/>
            <person name="Grigg M."/>
            <person name="Lorenzi H."/>
            <person name="Galac M."/>
        </authorList>
    </citation>
    <scope>NUCLEOTIDE SEQUENCE [LARGE SCALE GENOMIC DNA]</scope>
    <source>
        <strain evidence="3 4">EAF2021</strain>
    </source>
</reference>
<dbReference type="Gene3D" id="3.10.630.10">
    <property type="entry name" value="dip2346 domain like"/>
    <property type="match status" value="1"/>
</dbReference>